<sequence length="135" mass="15000">MSNNISSLLFRSIPQGKGQMHLRFYKVEKRDLREKTIGRPKDSNGLSINFTFRFSKAMKPVITEFLLVAGMLGCGTPQSVNSASESHFEIQLCLSIRGSTVCPTCPVNSVVVYYRRNATEDSQWVGLNPIGLVAD</sequence>
<dbReference type="RefSeq" id="XP_009178149.1">
    <property type="nucleotide sequence ID" value="XM_009179885.1"/>
</dbReference>
<evidence type="ECO:0000313" key="2">
    <source>
        <dbReference type="Proteomes" id="UP000054324"/>
    </source>
</evidence>
<dbReference type="Proteomes" id="UP000054324">
    <property type="component" value="Unassembled WGS sequence"/>
</dbReference>
<gene>
    <name evidence="1" type="ORF">T265_12376</name>
</gene>
<proteinExistence type="predicted"/>
<reference evidence="1 2" key="1">
    <citation type="submission" date="2013-11" db="EMBL/GenBank/DDBJ databases">
        <title>Opisthorchis viverrini - life in the bile duct.</title>
        <authorList>
            <person name="Young N.D."/>
            <person name="Nagarajan N."/>
            <person name="Lin S.J."/>
            <person name="Korhonen P.K."/>
            <person name="Jex A.R."/>
            <person name="Hall R.S."/>
            <person name="Safavi-Hemami H."/>
            <person name="Kaewkong W."/>
            <person name="Bertrand D."/>
            <person name="Gao S."/>
            <person name="Seet Q."/>
            <person name="Wongkham S."/>
            <person name="Teh B.T."/>
            <person name="Wongkham C."/>
            <person name="Intapan P.M."/>
            <person name="Maleewong W."/>
            <person name="Yang X."/>
            <person name="Hu M."/>
            <person name="Wang Z."/>
            <person name="Hofmann A."/>
            <person name="Sternberg P.W."/>
            <person name="Tan P."/>
            <person name="Wang J."/>
            <person name="Gasser R.B."/>
        </authorList>
    </citation>
    <scope>NUCLEOTIDE SEQUENCE [LARGE SCALE GENOMIC DNA]</scope>
</reference>
<protein>
    <submittedName>
        <fullName evidence="1">Uncharacterized protein</fullName>
    </submittedName>
</protein>
<dbReference type="AlphaFoldDB" id="A0A074ZS22"/>
<evidence type="ECO:0000313" key="1">
    <source>
        <dbReference type="EMBL" id="KER18104.1"/>
    </source>
</evidence>
<keyword evidence="2" id="KW-1185">Reference proteome</keyword>
<organism evidence="1 2">
    <name type="scientific">Opisthorchis viverrini</name>
    <name type="common">Southeast Asian liver fluke</name>
    <dbReference type="NCBI Taxonomy" id="6198"/>
    <lineage>
        <taxon>Eukaryota</taxon>
        <taxon>Metazoa</taxon>
        <taxon>Spiralia</taxon>
        <taxon>Lophotrochozoa</taxon>
        <taxon>Platyhelminthes</taxon>
        <taxon>Trematoda</taxon>
        <taxon>Digenea</taxon>
        <taxon>Opisthorchiida</taxon>
        <taxon>Opisthorchiata</taxon>
        <taxon>Opisthorchiidae</taxon>
        <taxon>Opisthorchis</taxon>
    </lineage>
</organism>
<name>A0A074ZS22_OPIVI</name>
<dbReference type="KEGG" id="ovi:T265_12376"/>
<dbReference type="GeneID" id="20326544"/>
<dbReference type="EMBL" id="KL611196">
    <property type="protein sequence ID" value="KER18104.1"/>
    <property type="molecule type" value="Genomic_DNA"/>
</dbReference>
<accession>A0A074ZS22</accession>
<dbReference type="CTD" id="20326544"/>